<evidence type="ECO:0000259" key="15">
    <source>
        <dbReference type="PROSITE" id="PS50923"/>
    </source>
</evidence>
<dbReference type="InterPro" id="IPR035976">
    <property type="entry name" value="Sushi/SCR/CCP_sf"/>
</dbReference>
<evidence type="ECO:0000256" key="6">
    <source>
        <dbReference type="ARBA" id="ARBA00022659"/>
    </source>
</evidence>
<evidence type="ECO:0000256" key="8">
    <source>
        <dbReference type="ARBA" id="ARBA00022825"/>
    </source>
</evidence>
<evidence type="ECO:0000256" key="7">
    <source>
        <dbReference type="ARBA" id="ARBA00022729"/>
    </source>
</evidence>
<dbReference type="FunFam" id="2.10.70.10:FF:000016">
    <property type="entry name" value="Mannan-binding lectin serine protease 1"/>
    <property type="match status" value="1"/>
</dbReference>
<evidence type="ECO:0000256" key="9">
    <source>
        <dbReference type="ARBA" id="ARBA00022859"/>
    </source>
</evidence>
<dbReference type="InterPro" id="IPR035914">
    <property type="entry name" value="Sperma_CUB_dom_sf"/>
</dbReference>
<protein>
    <recommendedName>
        <fullName evidence="18">Complement C1s</fullName>
    </recommendedName>
</protein>
<comment type="similarity">
    <text evidence="2">Belongs to the peptidase S1 family. Snake venom subfamily.</text>
</comment>
<dbReference type="Gene3D" id="2.10.70.10">
    <property type="entry name" value="Complement Module, domain 1"/>
    <property type="match status" value="1"/>
</dbReference>
<evidence type="ECO:0000256" key="12">
    <source>
        <dbReference type="PROSITE-ProRule" id="PRU00302"/>
    </source>
</evidence>
<evidence type="ECO:0000256" key="4">
    <source>
        <dbReference type="ARBA" id="ARBA00022536"/>
    </source>
</evidence>
<dbReference type="CDD" id="cd00041">
    <property type="entry name" value="CUB"/>
    <property type="match status" value="1"/>
</dbReference>
<evidence type="ECO:0000256" key="2">
    <source>
        <dbReference type="ARBA" id="ARBA00009228"/>
    </source>
</evidence>
<dbReference type="Pfam" id="PF00431">
    <property type="entry name" value="CUB"/>
    <property type="match status" value="1"/>
</dbReference>
<dbReference type="InterPro" id="IPR033116">
    <property type="entry name" value="TRYPSIN_SER"/>
</dbReference>
<keyword evidence="11" id="KW-0325">Glycoprotein</keyword>
<dbReference type="GO" id="GO:0035821">
    <property type="term" value="P:modulation of process of another organism"/>
    <property type="evidence" value="ECO:0007669"/>
    <property type="project" value="UniProtKB-ARBA"/>
</dbReference>
<evidence type="ECO:0000259" key="13">
    <source>
        <dbReference type="PROSITE" id="PS01180"/>
    </source>
</evidence>
<evidence type="ECO:0000313" key="16">
    <source>
        <dbReference type="Ensembl" id="ENSACAP00000021268.2"/>
    </source>
</evidence>
<reference evidence="16" key="3">
    <citation type="submission" date="2025-09" db="UniProtKB">
        <authorList>
            <consortium name="Ensembl"/>
        </authorList>
    </citation>
    <scope>IDENTIFICATION</scope>
</reference>
<dbReference type="InterPro" id="IPR043504">
    <property type="entry name" value="Peptidase_S1_PA_chymotrypsin"/>
</dbReference>
<dbReference type="Proteomes" id="UP000001646">
    <property type="component" value="Unplaced"/>
</dbReference>
<evidence type="ECO:0000313" key="17">
    <source>
        <dbReference type="Proteomes" id="UP000001646"/>
    </source>
</evidence>
<comment type="caution">
    <text evidence="12">Lacks conserved residue(s) required for the propagation of feature annotation.</text>
</comment>
<proteinExistence type="inferred from homology"/>
<dbReference type="FunFam" id="2.60.120.290:FF:000012">
    <property type="entry name" value="mannan-binding lectin serine protease 1 isoform X1"/>
    <property type="match status" value="1"/>
</dbReference>
<keyword evidence="5" id="KW-0399">Innate immunity</keyword>
<accession>H9GVD6</accession>
<dbReference type="SUPFAM" id="SSF49854">
    <property type="entry name" value="Spermadhesin, CUB domain"/>
    <property type="match status" value="1"/>
</dbReference>
<dbReference type="InterPro" id="IPR001254">
    <property type="entry name" value="Trypsin_dom"/>
</dbReference>
<dbReference type="HOGENOM" id="CLU_006842_14_1_1"/>
<sequence length="433" mass="48206">ILSPNYPQAYPNNALESWEIRVPPGYGIRLYFTHLDIEPSQNCEHDFVKVMSGSRVEGQLCGQKTKQYPGSHILEEFNVSYNNLTVTFQSDLSNEGSFTGFVAYYIAVGKPLAAIWFVAVIYLAESEETHYPATIRYVCNEPYYTLNSIGCGIYRCAASGKWVDEEEKTELPVCVPVCGVPHTPVEETGRIFGGVFAKSGNFPWQIYFYNPRGGGALISDHWIVTAAQVLDENPNPTVYAGLLFVGPNALREASPIEVDNVFIHPNWTTATEHRTNFDNDIALLRLKKPMTLGPTISPVCLPGTSSDYDPQTGTLGFVAGWGRTEIKRTSMKLKAVKIPVKKMDVCRRVKPDPPADMLTYIFTDNMICAGDGRQDSCQGDSGGAYVIQDPHNETRYYVAGLVSWGLKCGTYGLYTKVANYVDWIVEIMNQYKD</sequence>
<dbReference type="SUPFAM" id="SSF50494">
    <property type="entry name" value="Trypsin-like serine proteases"/>
    <property type="match status" value="1"/>
</dbReference>
<gene>
    <name evidence="16" type="primary">LOC100560720</name>
</gene>
<feature type="domain" description="CUB" evidence="13">
    <location>
        <begin position="1"/>
        <end position="108"/>
    </location>
</feature>
<evidence type="ECO:0008006" key="18">
    <source>
        <dbReference type="Google" id="ProtNLM"/>
    </source>
</evidence>
<dbReference type="FunFam" id="2.40.10.10:FF:000054">
    <property type="entry name" value="Complement C1r subcomponent"/>
    <property type="match status" value="1"/>
</dbReference>
<dbReference type="PANTHER" id="PTHR24255">
    <property type="entry name" value="COMPLEMENT COMPONENT 1, S SUBCOMPONENT-RELATED"/>
    <property type="match status" value="1"/>
</dbReference>
<name>H9GVD6_ANOCA</name>
<keyword evidence="9" id="KW-0391">Immunity</keyword>
<dbReference type="SMART" id="SM00020">
    <property type="entry name" value="Tryp_SPc"/>
    <property type="match status" value="1"/>
</dbReference>
<dbReference type="PRINTS" id="PR00722">
    <property type="entry name" value="CHYMOTRYPSIN"/>
</dbReference>
<dbReference type="SMART" id="SM00042">
    <property type="entry name" value="CUB"/>
    <property type="match status" value="1"/>
</dbReference>
<dbReference type="AlphaFoldDB" id="H9GVD6"/>
<dbReference type="FunFam" id="2.40.10.10:FF:000059">
    <property type="entry name" value="Complement C1s subcomponent"/>
    <property type="match status" value="1"/>
</dbReference>
<keyword evidence="10" id="KW-1015">Disulfide bond</keyword>
<dbReference type="Pfam" id="PF00089">
    <property type="entry name" value="Trypsin"/>
    <property type="match status" value="1"/>
</dbReference>
<dbReference type="InterPro" id="IPR000436">
    <property type="entry name" value="Sushi_SCR_CCP_dom"/>
</dbReference>
<keyword evidence="3" id="KW-0964">Secreted</keyword>
<dbReference type="InterPro" id="IPR009003">
    <property type="entry name" value="Peptidase_S1_PA"/>
</dbReference>
<dbReference type="Ensembl" id="ENSACAT00000025152.2">
    <property type="protein sequence ID" value="ENSACAP00000021268.2"/>
    <property type="gene ID" value="ENSACAG00000024727.2"/>
</dbReference>
<keyword evidence="7" id="KW-0732">Signal</keyword>
<feature type="domain" description="Peptidase S1" evidence="14">
    <location>
        <begin position="191"/>
        <end position="429"/>
    </location>
</feature>
<dbReference type="STRING" id="28377.ENSACAP00000021268"/>
<dbReference type="Gene3D" id="2.40.10.10">
    <property type="entry name" value="Trypsin-like serine proteases"/>
    <property type="match status" value="2"/>
</dbReference>
<evidence type="ECO:0000259" key="14">
    <source>
        <dbReference type="PROSITE" id="PS50240"/>
    </source>
</evidence>
<evidence type="ECO:0000256" key="11">
    <source>
        <dbReference type="ARBA" id="ARBA00023180"/>
    </source>
</evidence>
<evidence type="ECO:0000256" key="1">
    <source>
        <dbReference type="ARBA" id="ARBA00004613"/>
    </source>
</evidence>
<dbReference type="SUPFAM" id="SSF57535">
    <property type="entry name" value="Complement control module/SCR domain"/>
    <property type="match status" value="1"/>
</dbReference>
<dbReference type="Bgee" id="ENSACAG00000024727">
    <property type="expression patterns" value="Expressed in liver and 6 other cell types or tissues"/>
</dbReference>
<dbReference type="PROSITE" id="PS00135">
    <property type="entry name" value="TRYPSIN_SER"/>
    <property type="match status" value="1"/>
</dbReference>
<dbReference type="GO" id="GO:0045087">
    <property type="term" value="P:innate immune response"/>
    <property type="evidence" value="ECO:0007669"/>
    <property type="project" value="UniProtKB-KW"/>
</dbReference>
<dbReference type="CDD" id="cd00190">
    <property type="entry name" value="Tryp_SPc"/>
    <property type="match status" value="1"/>
</dbReference>
<keyword evidence="8" id="KW-0720">Serine protease</keyword>
<comment type="subcellular location">
    <subcellularLocation>
        <location evidence="1">Secreted</location>
    </subcellularLocation>
</comment>
<dbReference type="PANTHER" id="PTHR24255:SF18">
    <property type="entry name" value="COMPLEMENT C1S SUBCOMPONENT"/>
    <property type="match status" value="1"/>
</dbReference>
<evidence type="ECO:0000256" key="3">
    <source>
        <dbReference type="ARBA" id="ARBA00022525"/>
    </source>
</evidence>
<dbReference type="GeneTree" id="ENSGT00940000157473"/>
<dbReference type="PROSITE" id="PS01180">
    <property type="entry name" value="CUB"/>
    <property type="match status" value="1"/>
</dbReference>
<dbReference type="InterPro" id="IPR001314">
    <property type="entry name" value="Peptidase_S1A"/>
</dbReference>
<keyword evidence="17" id="KW-1185">Reference proteome</keyword>
<dbReference type="Gene3D" id="2.60.120.290">
    <property type="entry name" value="Spermadhesin, CUB domain"/>
    <property type="match status" value="1"/>
</dbReference>
<dbReference type="MEROPS" id="S01.193"/>
<dbReference type="GO" id="GO:0004252">
    <property type="term" value="F:serine-type endopeptidase activity"/>
    <property type="evidence" value="ECO:0000318"/>
    <property type="project" value="GO_Central"/>
</dbReference>
<feature type="domain" description="Sushi" evidence="15">
    <location>
        <begin position="106"/>
        <end position="176"/>
    </location>
</feature>
<dbReference type="InParanoid" id="H9GVD6"/>
<dbReference type="InterPro" id="IPR000859">
    <property type="entry name" value="CUB_dom"/>
</dbReference>
<dbReference type="PROSITE" id="PS50240">
    <property type="entry name" value="TRYPSIN_DOM"/>
    <property type="match status" value="1"/>
</dbReference>
<keyword evidence="8" id="KW-0645">Protease</keyword>
<dbReference type="GO" id="GO:0005615">
    <property type="term" value="C:extracellular space"/>
    <property type="evidence" value="ECO:0000318"/>
    <property type="project" value="GO_Central"/>
</dbReference>
<dbReference type="PROSITE" id="PS50923">
    <property type="entry name" value="SUSHI"/>
    <property type="match status" value="1"/>
</dbReference>
<reference evidence="16" key="1">
    <citation type="submission" date="2009-12" db="EMBL/GenBank/DDBJ databases">
        <title>The Genome Sequence of Anolis carolinensis (Green Anole Lizard).</title>
        <authorList>
            <consortium name="The Genome Sequencing Platform"/>
            <person name="Di Palma F."/>
            <person name="Alfoldi J."/>
            <person name="Heiman D."/>
            <person name="Young S."/>
            <person name="Grabherr M."/>
            <person name="Johnson J."/>
            <person name="Lander E.S."/>
            <person name="Lindblad-Toh K."/>
        </authorList>
    </citation>
    <scope>NUCLEOTIDE SEQUENCE [LARGE SCALE GENOMIC DNA]</scope>
    <source>
        <strain evidence="16">JBL SC #1</strain>
    </source>
</reference>
<keyword evidence="8" id="KW-0378">Hydrolase</keyword>
<dbReference type="eggNOG" id="KOG3627">
    <property type="taxonomic scope" value="Eukaryota"/>
</dbReference>
<evidence type="ECO:0000256" key="5">
    <source>
        <dbReference type="ARBA" id="ARBA00022588"/>
    </source>
</evidence>
<evidence type="ECO:0000256" key="10">
    <source>
        <dbReference type="ARBA" id="ARBA00023157"/>
    </source>
</evidence>
<organism evidence="16 17">
    <name type="scientific">Anolis carolinensis</name>
    <name type="common">Green anole</name>
    <name type="synonym">American chameleon</name>
    <dbReference type="NCBI Taxonomy" id="28377"/>
    <lineage>
        <taxon>Eukaryota</taxon>
        <taxon>Metazoa</taxon>
        <taxon>Chordata</taxon>
        <taxon>Craniata</taxon>
        <taxon>Vertebrata</taxon>
        <taxon>Euteleostomi</taxon>
        <taxon>Lepidosauria</taxon>
        <taxon>Squamata</taxon>
        <taxon>Bifurcata</taxon>
        <taxon>Unidentata</taxon>
        <taxon>Episquamata</taxon>
        <taxon>Toxicofera</taxon>
        <taxon>Iguania</taxon>
        <taxon>Dactyloidae</taxon>
        <taxon>Anolis</taxon>
    </lineage>
</organism>
<keyword evidence="6 12" id="KW-0768">Sushi</keyword>
<dbReference type="GO" id="GO:0006508">
    <property type="term" value="P:proteolysis"/>
    <property type="evidence" value="ECO:0007669"/>
    <property type="project" value="InterPro"/>
</dbReference>
<reference evidence="16" key="2">
    <citation type="submission" date="2025-08" db="UniProtKB">
        <authorList>
            <consortium name="Ensembl"/>
        </authorList>
    </citation>
    <scope>IDENTIFICATION</scope>
</reference>
<keyword evidence="4" id="KW-0245">EGF-like domain</keyword>